<evidence type="ECO:0000256" key="2">
    <source>
        <dbReference type="ARBA" id="ARBA00010168"/>
    </source>
</evidence>
<evidence type="ECO:0000256" key="5">
    <source>
        <dbReference type="ARBA" id="ARBA00022723"/>
    </source>
</evidence>
<reference evidence="13 14" key="1">
    <citation type="submission" date="2018-11" db="EMBL/GenBank/DDBJ databases">
        <authorList>
            <consortium name="Pathogen Informatics"/>
        </authorList>
    </citation>
    <scope>NUCLEOTIDE SEQUENCE [LARGE SCALE GENOMIC DNA]</scope>
    <source>
        <strain evidence="13 14">Zambia</strain>
    </source>
</reference>
<keyword evidence="5 11" id="KW-0479">Metal-binding</keyword>
<keyword evidence="10" id="KW-0456">Lyase</keyword>
<dbReference type="CDD" id="cd21159">
    <property type="entry name" value="XendoU"/>
    <property type="match status" value="1"/>
</dbReference>
<keyword evidence="8 11" id="KW-0694">RNA-binding</keyword>
<dbReference type="GO" id="GO:0016787">
    <property type="term" value="F:hydrolase activity"/>
    <property type="evidence" value="ECO:0007669"/>
    <property type="project" value="UniProtKB-KW"/>
</dbReference>
<dbReference type="GO" id="GO:0003723">
    <property type="term" value="F:RNA binding"/>
    <property type="evidence" value="ECO:0007669"/>
    <property type="project" value="UniProtKB-UniRule"/>
</dbReference>
<evidence type="ECO:0000313" key="13">
    <source>
        <dbReference type="EMBL" id="VDO71249.1"/>
    </source>
</evidence>
<name>A0A3P7Y1F6_9TREM</name>
<dbReference type="InterPro" id="IPR039787">
    <property type="entry name" value="ENDOU"/>
</dbReference>
<evidence type="ECO:0000256" key="10">
    <source>
        <dbReference type="ARBA" id="ARBA00023239"/>
    </source>
</evidence>
<evidence type="ECO:0000256" key="1">
    <source>
        <dbReference type="ARBA" id="ARBA00001936"/>
    </source>
</evidence>
<evidence type="ECO:0000256" key="8">
    <source>
        <dbReference type="ARBA" id="ARBA00022884"/>
    </source>
</evidence>
<dbReference type="InterPro" id="IPR018998">
    <property type="entry name" value="EndoU_C"/>
</dbReference>
<sequence>MDNYDPEFDMTEIDTEEDREEDDFINELLKTKIMKMTYDFLVEKQKISGGIDDFGKFLKDLWFKRYKLRRSTIKIELISEIGFVRIPIASSLIDSLHEHLISVEYLDENKYRKPMGSVFIGSSPEFDIAIYTITFLLSIKRSTTVEIDGCEIRIICEKLTPTEMTKLKYNDYKSTNSKAISRVLDQNEPQDENRELSEFYTKLYKADENKVRPGIDYKLNLQANLGNTRNLVDSSTKPLFQYVNEDIFRNRPTFAKFVALLDNYNPQVGVTEIVTEQQQKEEDDFINELLKTKVMKMTYDFLIEKQKLSGDIKNFGKFLKDLWFKRYKRRSLTYIDKNKYQKPIGSIFVGSSPEFDIAVYTVAFALYPKSLTDVNIAGCKIQITCHELSPSEMSTCYMG</sequence>
<keyword evidence="7 11" id="KW-0378">Hydrolase</keyword>
<dbReference type="GO" id="GO:0016829">
    <property type="term" value="F:lyase activity"/>
    <property type="evidence" value="ECO:0007669"/>
    <property type="project" value="UniProtKB-KW"/>
</dbReference>
<comment type="subunit">
    <text evidence="3 11">Monomer.</text>
</comment>
<keyword evidence="14" id="KW-1185">Reference proteome</keyword>
<dbReference type="Proteomes" id="UP000277204">
    <property type="component" value="Unassembled WGS sequence"/>
</dbReference>
<evidence type="ECO:0000256" key="7">
    <source>
        <dbReference type="ARBA" id="ARBA00022801"/>
    </source>
</evidence>
<evidence type="ECO:0000313" key="14">
    <source>
        <dbReference type="Proteomes" id="UP000277204"/>
    </source>
</evidence>
<dbReference type="PANTHER" id="PTHR12439:SF11">
    <property type="entry name" value="URIDYLATE-SPECIFIC ENDORIBONUCLEASE"/>
    <property type="match status" value="1"/>
</dbReference>
<evidence type="ECO:0000256" key="11">
    <source>
        <dbReference type="RuleBase" id="RU367085"/>
    </source>
</evidence>
<feature type="domain" description="EndoU" evidence="12">
    <location>
        <begin position="1"/>
        <end position="79"/>
    </location>
</feature>
<organism evidence="13 14">
    <name type="scientific">Schistosoma margrebowiei</name>
    <dbReference type="NCBI Taxonomy" id="48269"/>
    <lineage>
        <taxon>Eukaryota</taxon>
        <taxon>Metazoa</taxon>
        <taxon>Spiralia</taxon>
        <taxon>Lophotrochozoa</taxon>
        <taxon>Platyhelminthes</taxon>
        <taxon>Trematoda</taxon>
        <taxon>Digenea</taxon>
        <taxon>Strigeidida</taxon>
        <taxon>Schistosomatoidea</taxon>
        <taxon>Schistosomatidae</taxon>
        <taxon>Schistosoma</taxon>
    </lineage>
</organism>
<dbReference type="InterPro" id="IPR037227">
    <property type="entry name" value="EndoU-like"/>
</dbReference>
<protein>
    <recommendedName>
        <fullName evidence="11">Uridylate-specific endoribonuclease</fullName>
        <ecNumber evidence="11">4.6.1.-</ecNumber>
    </recommendedName>
</protein>
<dbReference type="EMBL" id="UZAI01002409">
    <property type="protein sequence ID" value="VDO71249.1"/>
    <property type="molecule type" value="Genomic_DNA"/>
</dbReference>
<accession>A0A3P7Y1F6</accession>
<comment type="similarity">
    <text evidence="2 11">Belongs to the ENDOU family.</text>
</comment>
<dbReference type="EC" id="4.6.1.-" evidence="11"/>
<evidence type="ECO:0000259" key="12">
    <source>
        <dbReference type="PROSITE" id="PS51959"/>
    </source>
</evidence>
<dbReference type="GO" id="GO:0004521">
    <property type="term" value="F:RNA endonuclease activity"/>
    <property type="evidence" value="ECO:0007669"/>
    <property type="project" value="UniProtKB-UniRule"/>
</dbReference>
<dbReference type="PANTHER" id="PTHR12439">
    <property type="entry name" value="PLACENTAL PROTEIN 11-RELATED"/>
    <property type="match status" value="1"/>
</dbReference>
<evidence type="ECO:0000256" key="9">
    <source>
        <dbReference type="ARBA" id="ARBA00023211"/>
    </source>
</evidence>
<gene>
    <name evidence="13" type="ORF">SMRZ_LOCUS6455</name>
</gene>
<dbReference type="GO" id="GO:0046872">
    <property type="term" value="F:metal ion binding"/>
    <property type="evidence" value="ECO:0007669"/>
    <property type="project" value="UniProtKB-UniRule"/>
</dbReference>
<evidence type="ECO:0000256" key="4">
    <source>
        <dbReference type="ARBA" id="ARBA00022722"/>
    </source>
</evidence>
<evidence type="ECO:0000256" key="3">
    <source>
        <dbReference type="ARBA" id="ARBA00011245"/>
    </source>
</evidence>
<comment type="catalytic activity">
    <reaction evidence="11">
        <text>ribonucleotidyl-uridine-RNA = a 5'-end dephospho-uridine-RNA + a 3'-end 2',3'-cyclophospho-ribonucleotide-RNA</text>
        <dbReference type="Rhea" id="RHEA:67792"/>
        <dbReference type="Rhea" id="RHEA-COMP:10464"/>
        <dbReference type="Rhea" id="RHEA-COMP:17354"/>
        <dbReference type="Rhea" id="RHEA-COMP:17356"/>
        <dbReference type="ChEBI" id="CHEBI:83064"/>
        <dbReference type="ChEBI" id="CHEBI:173117"/>
        <dbReference type="ChEBI" id="CHEBI:173224"/>
    </reaction>
</comment>
<dbReference type="PROSITE" id="PS51959">
    <property type="entry name" value="ENDOU"/>
    <property type="match status" value="2"/>
</dbReference>
<dbReference type="Pfam" id="PF09412">
    <property type="entry name" value="XendoU"/>
    <property type="match status" value="4"/>
</dbReference>
<dbReference type="SUPFAM" id="SSF142877">
    <property type="entry name" value="EndoU-like"/>
    <property type="match status" value="2"/>
</dbReference>
<keyword evidence="4 11" id="KW-0540">Nuclease</keyword>
<evidence type="ECO:0000256" key="6">
    <source>
        <dbReference type="ARBA" id="ARBA00022759"/>
    </source>
</evidence>
<proteinExistence type="inferred from homology"/>
<keyword evidence="6 11" id="KW-0255">Endonuclease</keyword>
<keyword evidence="9 11" id="KW-0464">Manganese</keyword>
<comment type="cofactor">
    <cofactor evidence="1 11">
        <name>Mn(2+)</name>
        <dbReference type="ChEBI" id="CHEBI:29035"/>
    </cofactor>
</comment>
<feature type="domain" description="EndoU" evidence="12">
    <location>
        <begin position="192"/>
        <end position="399"/>
    </location>
</feature>
<dbReference type="AlphaFoldDB" id="A0A3P7Y1F6"/>